<sequence>MPVGRLGDPALGACDGTAHGIDRHASRNADWFRFRNADWFRFTTGTKCASISFSAFAVSAVCSASAVTSTPSRAPSKRWRPKRRHTDRRTGEAEVKTVYVVASLPPEQAGPARPAEPLRNH</sequence>
<evidence type="ECO:0000313" key="2">
    <source>
        <dbReference type="EMBL" id="NKY13405.1"/>
    </source>
</evidence>
<dbReference type="AlphaFoldDB" id="A0AA44IC83"/>
<keyword evidence="3" id="KW-1185">Reference proteome</keyword>
<reference evidence="2 3" key="1">
    <citation type="submission" date="2020-04" db="EMBL/GenBank/DDBJ databases">
        <title>MicrobeNet Type strains.</title>
        <authorList>
            <person name="Nicholson A.C."/>
        </authorList>
    </citation>
    <scope>NUCLEOTIDE SEQUENCE [LARGE SCALE GENOMIC DNA]</scope>
    <source>
        <strain evidence="2 3">DSM 40738</strain>
    </source>
</reference>
<feature type="region of interest" description="Disordered" evidence="1">
    <location>
        <begin position="67"/>
        <end position="121"/>
    </location>
</feature>
<gene>
    <name evidence="2" type="ORF">HGA06_04235</name>
</gene>
<accession>A0AA44IC83</accession>
<comment type="caution">
    <text evidence="2">The sequence shown here is derived from an EMBL/GenBank/DDBJ whole genome shotgun (WGS) entry which is preliminary data.</text>
</comment>
<name>A0AA44IC83_STRE0</name>
<evidence type="ECO:0000256" key="1">
    <source>
        <dbReference type="SAM" id="MobiDB-lite"/>
    </source>
</evidence>
<dbReference type="RefSeq" id="WP_168437672.1">
    <property type="nucleotide sequence ID" value="NZ_JAAXOU010000023.1"/>
</dbReference>
<dbReference type="EMBL" id="JAAXOU010000023">
    <property type="protein sequence ID" value="NKY13405.1"/>
    <property type="molecule type" value="Genomic_DNA"/>
</dbReference>
<evidence type="ECO:0000313" key="3">
    <source>
        <dbReference type="Proteomes" id="UP000570003"/>
    </source>
</evidence>
<dbReference type="Proteomes" id="UP000570003">
    <property type="component" value="Unassembled WGS sequence"/>
</dbReference>
<organism evidence="2 3">
    <name type="scientific">Streptomyces somaliensis (strain ATCC 33201 / DSM 40738 / JCM 12659 / KCTC 9044 / NCTC 11332 / NRRL B-12077 / IP 733)</name>
    <dbReference type="NCBI Taxonomy" id="1134445"/>
    <lineage>
        <taxon>Bacteria</taxon>
        <taxon>Bacillati</taxon>
        <taxon>Actinomycetota</taxon>
        <taxon>Actinomycetes</taxon>
        <taxon>Kitasatosporales</taxon>
        <taxon>Streptomycetaceae</taxon>
        <taxon>Streptomyces</taxon>
    </lineage>
</organism>
<feature type="compositionally biased region" description="Basic residues" evidence="1">
    <location>
        <begin position="75"/>
        <end position="87"/>
    </location>
</feature>
<proteinExistence type="predicted"/>
<protein>
    <submittedName>
        <fullName evidence="2">Uncharacterized protein</fullName>
    </submittedName>
</protein>